<dbReference type="Pfam" id="PF01037">
    <property type="entry name" value="AsnC_trans_reg"/>
    <property type="match status" value="1"/>
</dbReference>
<dbReference type="SUPFAM" id="SSF46785">
    <property type="entry name" value="Winged helix' DNA-binding domain"/>
    <property type="match status" value="1"/>
</dbReference>
<dbReference type="SMART" id="SM00344">
    <property type="entry name" value="HTH_ASNC"/>
    <property type="match status" value="1"/>
</dbReference>
<comment type="caution">
    <text evidence="6">The sequence shown here is derived from an EMBL/GenBank/DDBJ whole genome shotgun (WGS) entry which is preliminary data.</text>
</comment>
<keyword evidence="2" id="KW-0238">DNA-binding</keyword>
<keyword evidence="1" id="KW-0805">Transcription regulation</keyword>
<dbReference type="GO" id="GO:0043200">
    <property type="term" value="P:response to amino acid"/>
    <property type="evidence" value="ECO:0007669"/>
    <property type="project" value="TreeGrafter"/>
</dbReference>
<dbReference type="InterPro" id="IPR000485">
    <property type="entry name" value="AsnC-type_HTH_dom"/>
</dbReference>
<dbReference type="Gene3D" id="1.10.10.10">
    <property type="entry name" value="Winged helix-like DNA-binding domain superfamily/Winged helix DNA-binding domain"/>
    <property type="match status" value="1"/>
</dbReference>
<dbReference type="InterPro" id="IPR036390">
    <property type="entry name" value="WH_DNA-bd_sf"/>
</dbReference>
<evidence type="ECO:0000256" key="2">
    <source>
        <dbReference type="ARBA" id="ARBA00023125"/>
    </source>
</evidence>
<dbReference type="PANTHER" id="PTHR30154:SF34">
    <property type="entry name" value="TRANSCRIPTIONAL REGULATOR AZLB"/>
    <property type="match status" value="1"/>
</dbReference>
<accession>A0A558IU41</accession>
<sequence>MFGMDSGIDPGKTMMSELDFAVFDALQRNPRAPWAEIARTIGVSGPTVRRHWHALVESGAGWIATYPNRVRGLMCFSVRVKCQPGFVEAVAKQLCQVPEVMSVSEMTGAYQIQLIVFVPDKSRVRPVLNVSIGQVEGISELIISLMSDVQIEGAQWNSGTLGRIEKSPNQYKFPEVEFDERVEKTLRVLECDGRAGASRIASSLGLGNPQARRIVKQFLSRRVLIQRVEAAPLHDEWPGVLALWLLVPPAKLDEVVTKIKTFPDARLCTTLVGGEANLYVILWLRSFSQANEVESDVVRGLPTRVVSRSILLQHHKRAGVLLDEEGRKIGHVPWTDSPSLHAHVLHAC</sequence>
<dbReference type="GO" id="GO:0005829">
    <property type="term" value="C:cytosol"/>
    <property type="evidence" value="ECO:0007669"/>
    <property type="project" value="TreeGrafter"/>
</dbReference>
<dbReference type="Gene3D" id="3.30.70.920">
    <property type="match status" value="1"/>
</dbReference>
<evidence type="ECO:0000259" key="4">
    <source>
        <dbReference type="Pfam" id="PF01037"/>
    </source>
</evidence>
<dbReference type="RefSeq" id="WP_070680343.1">
    <property type="nucleotide sequence ID" value="NZ_VMTX01000005.1"/>
</dbReference>
<name>A0A558IU41_9CORY</name>
<evidence type="ECO:0000259" key="5">
    <source>
        <dbReference type="Pfam" id="PF13404"/>
    </source>
</evidence>
<dbReference type="InterPro" id="IPR036388">
    <property type="entry name" value="WH-like_DNA-bd_sf"/>
</dbReference>
<evidence type="ECO:0000313" key="7">
    <source>
        <dbReference type="Proteomes" id="UP000320648"/>
    </source>
</evidence>
<proteinExistence type="predicted"/>
<dbReference type="GO" id="GO:0043565">
    <property type="term" value="F:sequence-specific DNA binding"/>
    <property type="evidence" value="ECO:0007669"/>
    <property type="project" value="InterPro"/>
</dbReference>
<feature type="domain" description="HTH asnC-type" evidence="5">
    <location>
        <begin position="15"/>
        <end position="50"/>
    </location>
</feature>
<protein>
    <submittedName>
        <fullName evidence="6">Lrp/AsnC family transcriptional regulator</fullName>
    </submittedName>
</protein>
<dbReference type="InterPro" id="IPR019887">
    <property type="entry name" value="Tscrpt_reg_AsnC/Lrp_C"/>
</dbReference>
<evidence type="ECO:0000256" key="3">
    <source>
        <dbReference type="ARBA" id="ARBA00023163"/>
    </source>
</evidence>
<dbReference type="InterPro" id="IPR019888">
    <property type="entry name" value="Tscrpt_reg_AsnC-like"/>
</dbReference>
<dbReference type="AlphaFoldDB" id="A0A558IU41"/>
<dbReference type="Proteomes" id="UP000320648">
    <property type="component" value="Unassembled WGS sequence"/>
</dbReference>
<keyword evidence="3" id="KW-0804">Transcription</keyword>
<dbReference type="PANTHER" id="PTHR30154">
    <property type="entry name" value="LEUCINE-RESPONSIVE REGULATORY PROTEIN"/>
    <property type="match status" value="1"/>
</dbReference>
<dbReference type="Pfam" id="PF13404">
    <property type="entry name" value="HTH_AsnC-type"/>
    <property type="match status" value="1"/>
</dbReference>
<dbReference type="SUPFAM" id="SSF54909">
    <property type="entry name" value="Dimeric alpha+beta barrel"/>
    <property type="match status" value="1"/>
</dbReference>
<evidence type="ECO:0000313" key="6">
    <source>
        <dbReference type="EMBL" id="TVU84888.1"/>
    </source>
</evidence>
<gene>
    <name evidence="6" type="ORF">FQN05_05320</name>
</gene>
<dbReference type="EMBL" id="VMTX01000005">
    <property type="protein sequence ID" value="TVU84888.1"/>
    <property type="molecule type" value="Genomic_DNA"/>
</dbReference>
<feature type="domain" description="Transcription regulator AsnC/Lrp ligand binding" evidence="4">
    <location>
        <begin position="78"/>
        <end position="140"/>
    </location>
</feature>
<organism evidence="6 7">
    <name type="scientific">Corynebacterium aurimucosum</name>
    <dbReference type="NCBI Taxonomy" id="169292"/>
    <lineage>
        <taxon>Bacteria</taxon>
        <taxon>Bacillati</taxon>
        <taxon>Actinomycetota</taxon>
        <taxon>Actinomycetes</taxon>
        <taxon>Mycobacteriales</taxon>
        <taxon>Corynebacteriaceae</taxon>
        <taxon>Corynebacterium</taxon>
    </lineage>
</organism>
<reference evidence="6 7" key="1">
    <citation type="submission" date="2019-07" db="EMBL/GenBank/DDBJ databases">
        <title>Draft genome of C. aurimucosum strain 15-4290.</title>
        <authorList>
            <person name="Pacheco L.G.C."/>
            <person name="Aguiar E.R.G.R."/>
            <person name="Navas J."/>
            <person name="Santos C.S."/>
            <person name="Rocha D.J.P.G."/>
        </authorList>
    </citation>
    <scope>NUCLEOTIDE SEQUENCE [LARGE SCALE GENOMIC DNA]</scope>
    <source>
        <strain evidence="6 7">15-4290</strain>
    </source>
</reference>
<dbReference type="InterPro" id="IPR011008">
    <property type="entry name" value="Dimeric_a/b-barrel"/>
</dbReference>
<evidence type="ECO:0000256" key="1">
    <source>
        <dbReference type="ARBA" id="ARBA00023015"/>
    </source>
</evidence>